<dbReference type="PROSITE" id="PS51257">
    <property type="entry name" value="PROKAR_LIPOPROTEIN"/>
    <property type="match status" value="1"/>
</dbReference>
<dbReference type="PANTHER" id="PTHR33406:SF6">
    <property type="entry name" value="MEMBRANE PROTEIN YDGH-RELATED"/>
    <property type="match status" value="1"/>
</dbReference>
<feature type="domain" description="SSD" evidence="8">
    <location>
        <begin position="210"/>
        <end position="335"/>
    </location>
</feature>
<evidence type="ECO:0000313" key="9">
    <source>
        <dbReference type="EMBL" id="GGZ65281.1"/>
    </source>
</evidence>
<comment type="subcellular location">
    <subcellularLocation>
        <location evidence="1">Cell membrane</location>
        <topology evidence="1">Multi-pass membrane protein</topology>
    </subcellularLocation>
</comment>
<keyword evidence="4 7" id="KW-0812">Transmembrane</keyword>
<dbReference type="KEGG" id="ssub:CP968_04770"/>
<dbReference type="PANTHER" id="PTHR33406">
    <property type="entry name" value="MEMBRANE PROTEIN MJ1562-RELATED"/>
    <property type="match status" value="1"/>
</dbReference>
<evidence type="ECO:0000259" key="8">
    <source>
        <dbReference type="PROSITE" id="PS50156"/>
    </source>
</evidence>
<evidence type="ECO:0000256" key="7">
    <source>
        <dbReference type="SAM" id="Phobius"/>
    </source>
</evidence>
<dbReference type="AlphaFoldDB" id="A0A5P2UJM8"/>
<feature type="transmembrane region" description="Helical" evidence="7">
    <location>
        <begin position="281"/>
        <end position="301"/>
    </location>
</feature>
<dbReference type="InterPro" id="IPR050545">
    <property type="entry name" value="Mycobact_MmpL"/>
</dbReference>
<protein>
    <submittedName>
        <fullName evidence="9">Membrane protein</fullName>
    </submittedName>
</protein>
<feature type="transmembrane region" description="Helical" evidence="7">
    <location>
        <begin position="238"/>
        <end position="260"/>
    </location>
</feature>
<feature type="transmembrane region" description="Helical" evidence="7">
    <location>
        <begin position="648"/>
        <end position="672"/>
    </location>
</feature>
<keyword evidence="5 7" id="KW-1133">Transmembrane helix</keyword>
<feature type="transmembrane region" description="Helical" evidence="7">
    <location>
        <begin position="522"/>
        <end position="540"/>
    </location>
</feature>
<evidence type="ECO:0000256" key="3">
    <source>
        <dbReference type="ARBA" id="ARBA00022475"/>
    </source>
</evidence>
<proteinExistence type="inferred from homology"/>
<keyword evidence="11" id="KW-1185">Reference proteome</keyword>
<feature type="transmembrane region" description="Helical" evidence="7">
    <location>
        <begin position="313"/>
        <end position="336"/>
    </location>
</feature>
<dbReference type="Proteomes" id="UP000326831">
    <property type="component" value="Chromosome"/>
</dbReference>
<dbReference type="RefSeq" id="WP_150516780.1">
    <property type="nucleotide sequence ID" value="NZ_BMVX01000008.1"/>
</dbReference>
<reference evidence="9" key="3">
    <citation type="submission" date="2020-09" db="EMBL/GenBank/DDBJ databases">
        <authorList>
            <person name="Sun Q."/>
            <person name="Ohkuma M."/>
        </authorList>
    </citation>
    <scope>NUCLEOTIDE SEQUENCE</scope>
    <source>
        <strain evidence="9">JCM 4834</strain>
    </source>
</reference>
<dbReference type="SUPFAM" id="SSF82866">
    <property type="entry name" value="Multidrug efflux transporter AcrB transmembrane domain"/>
    <property type="match status" value="2"/>
</dbReference>
<feature type="transmembrane region" description="Helical" evidence="7">
    <location>
        <begin position="205"/>
        <end position="226"/>
    </location>
</feature>
<feature type="transmembrane region" description="Helical" evidence="7">
    <location>
        <begin position="547"/>
        <end position="568"/>
    </location>
</feature>
<gene>
    <name evidence="10" type="ORF">CP968_04770</name>
    <name evidence="9" type="ORF">GCM10010371_26250</name>
</gene>
<reference evidence="10 11" key="2">
    <citation type="submission" date="2017-09" db="EMBL/GenBank/DDBJ databases">
        <authorList>
            <person name="Lee N."/>
            <person name="Cho B.-K."/>
        </authorList>
    </citation>
    <scope>NUCLEOTIDE SEQUENCE [LARGE SCALE GENOMIC DNA]</scope>
    <source>
        <strain evidence="10 11">ATCC 27467</strain>
    </source>
</reference>
<dbReference type="GO" id="GO:0005886">
    <property type="term" value="C:plasma membrane"/>
    <property type="evidence" value="ECO:0007669"/>
    <property type="project" value="UniProtKB-SubCell"/>
</dbReference>
<evidence type="ECO:0000313" key="11">
    <source>
        <dbReference type="Proteomes" id="UP000326831"/>
    </source>
</evidence>
<evidence type="ECO:0000256" key="2">
    <source>
        <dbReference type="ARBA" id="ARBA00010157"/>
    </source>
</evidence>
<organism evidence="10 11">
    <name type="scientific">Streptomyces subrutilus</name>
    <dbReference type="NCBI Taxonomy" id="36818"/>
    <lineage>
        <taxon>Bacteria</taxon>
        <taxon>Bacillati</taxon>
        <taxon>Actinomycetota</taxon>
        <taxon>Actinomycetes</taxon>
        <taxon>Kitasatosporales</taxon>
        <taxon>Streptomycetaceae</taxon>
        <taxon>Streptomyces</taxon>
    </lineage>
</organism>
<dbReference type="InterPro" id="IPR000731">
    <property type="entry name" value="SSD"/>
</dbReference>
<dbReference type="EMBL" id="BMVX01000008">
    <property type="protein sequence ID" value="GGZ65281.1"/>
    <property type="molecule type" value="Genomic_DNA"/>
</dbReference>
<keyword evidence="3" id="KW-1003">Cell membrane</keyword>
<reference evidence="9" key="1">
    <citation type="journal article" date="2014" name="Int. J. Syst. Evol. Microbiol.">
        <title>Complete genome sequence of Corynebacterium casei LMG S-19264T (=DSM 44701T), isolated from a smear-ripened cheese.</title>
        <authorList>
            <consortium name="US DOE Joint Genome Institute (JGI-PGF)"/>
            <person name="Walter F."/>
            <person name="Albersmeier A."/>
            <person name="Kalinowski J."/>
            <person name="Ruckert C."/>
        </authorList>
    </citation>
    <scope>NUCLEOTIDE SEQUENCE</scope>
    <source>
        <strain evidence="9">JCM 4834</strain>
    </source>
</reference>
<dbReference type="EMBL" id="CP023701">
    <property type="protein sequence ID" value="QEU77684.1"/>
    <property type="molecule type" value="Genomic_DNA"/>
</dbReference>
<dbReference type="Gene3D" id="1.20.1640.10">
    <property type="entry name" value="Multidrug efflux transporter AcrB transmembrane domain"/>
    <property type="match status" value="2"/>
</dbReference>
<evidence type="ECO:0000313" key="10">
    <source>
        <dbReference type="EMBL" id="QEU77684.1"/>
    </source>
</evidence>
<keyword evidence="6 7" id="KW-0472">Membrane</keyword>
<feature type="transmembrane region" description="Helical" evidence="7">
    <location>
        <begin position="381"/>
        <end position="401"/>
    </location>
</feature>
<feature type="transmembrane region" description="Helical" evidence="7">
    <location>
        <begin position="621"/>
        <end position="642"/>
    </location>
</feature>
<evidence type="ECO:0000256" key="4">
    <source>
        <dbReference type="ARBA" id="ARBA00022692"/>
    </source>
</evidence>
<dbReference type="Pfam" id="PF03176">
    <property type="entry name" value="MMPL"/>
    <property type="match status" value="2"/>
</dbReference>
<dbReference type="Proteomes" id="UP000634660">
    <property type="component" value="Unassembled WGS sequence"/>
</dbReference>
<sequence>MLRPLRPLRTPALLGPLLVVAGWLLTACLAAPAVSGLGGLAGTQPSALLPRGAESTEVARAVEAVSPPDGPLPLVVVWTAAGPGPGSADGDRIAAGATAALASLRGRDRLVGDRTPVLPARGAPAAAAVLQVRPGPGPALARTLDDVRAAAARVPGTRVELAGPAAVRADLDGVFEGVDGRLLLVALVAVLLILVLVYRSPVLPLLVITTSVLALAVACACLYALARWRALPVDGQVQGILFVLVIGATTDYGLLLTARYREELDRGAAVREAMRVARRRSVGPVAASAATVALGLLTLLLSDLPAHRALGPAGAVAMAAALLSSLTFLPAALVLLGPAAFWPRRVGVGIGDGVGVGVGVEGSRSWQRIAALIARRPRRTWALALAALVAGAAFSPLLSAGGVPLDRALPPTAPSVAGQAALARHFPAGLGNPALVLADPARLDAVRTAAARTPGVAAADVLAGPDGRIAVTLTDVADGAAAQRTVAGLRAAVRAVPGAHARVGGQAAQAHDAQATSARDRLVIMPAVLLAVLLVLALLLRCLLLPVLLVLGVAVTFLAALGVCAVLLRWVTGSADTEPVIVLYAFVFLVALGVDYNIFLMHRVREEALLHGTPAGVRRGLVSTGGVISSAGVVLAATFAALTVMPLVYLVHIGAVVAVGVLLDTLLVRLFLVPALVTDLGPRAWWPRPLAADTGAATAARGLVGPRVPHAPAKAP</sequence>
<comment type="similarity">
    <text evidence="2">Belongs to the resistance-nodulation-cell division (RND) (TC 2.A.6) family. MmpL subfamily.</text>
</comment>
<feature type="transmembrane region" description="Helical" evidence="7">
    <location>
        <begin position="580"/>
        <end position="600"/>
    </location>
</feature>
<evidence type="ECO:0000256" key="5">
    <source>
        <dbReference type="ARBA" id="ARBA00022989"/>
    </source>
</evidence>
<feature type="transmembrane region" description="Helical" evidence="7">
    <location>
        <begin position="180"/>
        <end position="198"/>
    </location>
</feature>
<dbReference type="OrthoDB" id="2365435at2"/>
<name>A0A5P2UJM8_9ACTN</name>
<evidence type="ECO:0000256" key="1">
    <source>
        <dbReference type="ARBA" id="ARBA00004651"/>
    </source>
</evidence>
<evidence type="ECO:0000256" key="6">
    <source>
        <dbReference type="ARBA" id="ARBA00023136"/>
    </source>
</evidence>
<accession>A0A5P2UJM8</accession>
<dbReference type="InterPro" id="IPR004869">
    <property type="entry name" value="MMPL_dom"/>
</dbReference>
<feature type="domain" description="SSD" evidence="8">
    <location>
        <begin position="545"/>
        <end position="678"/>
    </location>
</feature>
<dbReference type="PROSITE" id="PS50156">
    <property type="entry name" value="SSD"/>
    <property type="match status" value="2"/>
</dbReference>